<evidence type="ECO:0000256" key="2">
    <source>
        <dbReference type="ARBA" id="ARBA00022679"/>
    </source>
</evidence>
<dbReference type="PROSITE" id="PS50890">
    <property type="entry name" value="PUA"/>
    <property type="match status" value="1"/>
</dbReference>
<feature type="binding site" evidence="5">
    <location>
        <position position="301"/>
    </location>
    <ligand>
        <name>S-adenosyl-L-methionine</name>
        <dbReference type="ChEBI" id="CHEBI:59789"/>
    </ligand>
</feature>
<dbReference type="PANTHER" id="PTHR22807">
    <property type="entry name" value="NOP2 YEAST -RELATED NOL1/NOP2/FMU SUN DOMAIN-CONTAINING"/>
    <property type="match status" value="1"/>
</dbReference>
<proteinExistence type="inferred from homology"/>
<accession>A0A0F7FJP9</accession>
<evidence type="ECO:0000313" key="7">
    <source>
        <dbReference type="EMBL" id="AKG39150.1"/>
    </source>
</evidence>
<dbReference type="InterPro" id="IPR001678">
    <property type="entry name" value="MeTrfase_RsmB-F_NOP2_dom"/>
</dbReference>
<evidence type="ECO:0000256" key="3">
    <source>
        <dbReference type="ARBA" id="ARBA00022691"/>
    </source>
</evidence>
<dbReference type="InterPro" id="IPR023267">
    <property type="entry name" value="RCMT"/>
</dbReference>
<dbReference type="GO" id="GO:0000049">
    <property type="term" value="F:tRNA binding"/>
    <property type="evidence" value="ECO:0007669"/>
    <property type="project" value="UniProtKB-UniRule"/>
</dbReference>
<dbReference type="Pfam" id="PF01472">
    <property type="entry name" value="PUA"/>
    <property type="match status" value="1"/>
</dbReference>
<dbReference type="GO" id="GO:0001510">
    <property type="term" value="P:RNA methylation"/>
    <property type="evidence" value="ECO:0007669"/>
    <property type="project" value="InterPro"/>
</dbReference>
<sequence length="389" mass="43844">MKTSTGLFRESMRSYLGKFYSREYVRELEESLRTPGSRYFMRVNTLKADPSEVAYILREEGYEVYNHPQVREAIYTHVKGPFDVNIHRGRVIIDWKTAESVYVGANVYAPGVHKVVNADKGDYVTVTSPDGTVVAEGVLEMSPPEIFRERRGLAVRTTNSVFRIVSLREHPFFREGVIYHQSLPSIVAVKALAPKPGWTVLDMCASPGGKATHAATLMEDSGEVIAVDRSENKVRAIEENARRLGLRSVRPLLYDSRYISEVLGVNSVDAVILDPPCTTLGIRPKLIYTREEKDVYQLAEYQRQFLSEAWRVLRRGGLLLYTTCTLTPHENEFNVLYATSKLGFKTLRVNTPLKLRTPYLGIEGAVFDPVVNDTPGFFISVLRKNGESG</sequence>
<dbReference type="HAMAP" id="MF_02237">
    <property type="entry name" value="NSUN6"/>
    <property type="match status" value="1"/>
</dbReference>
<keyword evidence="2 5" id="KW-0808">Transferase</keyword>
<protein>
    <recommendedName>
        <fullName evidence="5">tRNA (cytosine(72)-C(5))-methyltransferase</fullName>
        <shortName evidence="5">tRNA:m(5)C72 MTase</shortName>
        <ecNumber evidence="5">2.1.1.-</ecNumber>
    </recommendedName>
</protein>
<dbReference type="GeneID" id="25402114"/>
<feature type="binding site" evidence="5">
    <location>
        <position position="228"/>
    </location>
    <ligand>
        <name>S-adenosyl-L-methionine</name>
        <dbReference type="ChEBI" id="CHEBI:59789"/>
    </ligand>
</feature>
<evidence type="ECO:0000256" key="1">
    <source>
        <dbReference type="ARBA" id="ARBA00022603"/>
    </source>
</evidence>
<dbReference type="InterPro" id="IPR029063">
    <property type="entry name" value="SAM-dependent_MTases_sf"/>
</dbReference>
<dbReference type="SMART" id="SM00359">
    <property type="entry name" value="PUA"/>
    <property type="match status" value="1"/>
</dbReference>
<evidence type="ECO:0000256" key="4">
    <source>
        <dbReference type="ARBA" id="ARBA00022884"/>
    </source>
</evidence>
<evidence type="ECO:0000313" key="8">
    <source>
        <dbReference type="Proteomes" id="UP000067434"/>
    </source>
</evidence>
<reference evidence="7 8" key="1">
    <citation type="journal article" date="2015" name="Stand. Genomic Sci.">
        <title>Complete genome sequence of and proposal of Thermofilum uzonense sp. nov. a novel hyperthermophilic crenarchaeon and emended description of the genus Thermofilum.</title>
        <authorList>
            <person name="Toshchakov S.V."/>
            <person name="Korzhenkov A.A."/>
            <person name="Samarov N.I."/>
            <person name="Mazunin I.O."/>
            <person name="Mozhey O.I."/>
            <person name="Shmyr I.S."/>
            <person name="Derbikova K.S."/>
            <person name="Taranov E.A."/>
            <person name="Dominova I.N."/>
            <person name="Bonch-Osmolovskaya E.A."/>
            <person name="Patrushev M.V."/>
            <person name="Podosokorskaya O.A."/>
            <person name="Kublanov I.V."/>
        </authorList>
    </citation>
    <scope>NUCLEOTIDE SEQUENCE [LARGE SCALE GENOMIC DNA]</scope>
    <source>
        <strain evidence="7 8">1807-2</strain>
    </source>
</reference>
<dbReference type="InterPro" id="IPR015947">
    <property type="entry name" value="PUA-like_sf"/>
</dbReference>
<dbReference type="GO" id="GO:0006400">
    <property type="term" value="P:tRNA modification"/>
    <property type="evidence" value="ECO:0007669"/>
    <property type="project" value="UniProtKB-UniRule"/>
</dbReference>
<dbReference type="EMBL" id="CP009961">
    <property type="protein sequence ID" value="AKG39150.1"/>
    <property type="molecule type" value="Genomic_DNA"/>
</dbReference>
<dbReference type="InterPro" id="IPR002478">
    <property type="entry name" value="PUA"/>
</dbReference>
<dbReference type="AlphaFoldDB" id="A0A0F7FJP9"/>
<comment type="catalytic activity">
    <reaction evidence="5">
        <text>cytidine(72) in tRNA + S-adenosyl-L-methionine = 5-methylcytidine(72) in tRNA + S-adenosyl-L-homocysteine + H(+)</text>
        <dbReference type="Rhea" id="RHEA:61988"/>
        <dbReference type="Rhea" id="RHEA-COMP:15996"/>
        <dbReference type="Rhea" id="RHEA-COMP:15997"/>
        <dbReference type="ChEBI" id="CHEBI:15378"/>
        <dbReference type="ChEBI" id="CHEBI:57856"/>
        <dbReference type="ChEBI" id="CHEBI:59789"/>
        <dbReference type="ChEBI" id="CHEBI:74483"/>
        <dbReference type="ChEBI" id="CHEBI:82748"/>
    </reaction>
</comment>
<keyword evidence="8" id="KW-1185">Reference proteome</keyword>
<dbReference type="RefSeq" id="WP_052884699.1">
    <property type="nucleotide sequence ID" value="NZ_CP009961.1"/>
</dbReference>
<comment type="similarity">
    <text evidence="5">Belongs to the class I-like SAM-binding methyltransferase superfamily. RsmB/NOP family.</text>
</comment>
<dbReference type="EC" id="2.1.1.-" evidence="5"/>
<feature type="binding site" evidence="5">
    <location>
        <position position="255"/>
    </location>
    <ligand>
        <name>S-adenosyl-L-methionine</name>
        <dbReference type="ChEBI" id="CHEBI:59789"/>
    </ligand>
</feature>
<dbReference type="CDD" id="cd07953">
    <property type="entry name" value="PUA"/>
    <property type="match status" value="1"/>
</dbReference>
<dbReference type="PANTHER" id="PTHR22807:SF34">
    <property type="entry name" value="TRNA (CYTOSINE(72)-C(5))-METHYLTRANSFERASE NSUN6"/>
    <property type="match status" value="1"/>
</dbReference>
<dbReference type="STRING" id="1550241.MA03_07745"/>
<dbReference type="HOGENOM" id="CLU_005316_1_0_2"/>
<comment type="caution">
    <text evidence="5">Lacks conserved residue(s) required for the propagation of feature annotation.</text>
</comment>
<dbReference type="Pfam" id="PF01189">
    <property type="entry name" value="Methyltr_RsmB-F"/>
    <property type="match status" value="1"/>
</dbReference>
<dbReference type="InterPro" id="IPR043699">
    <property type="entry name" value="NSUN6"/>
</dbReference>
<comment type="function">
    <text evidence="5">S-adenosyl-L-methionine-dependent methyltransferase that specifically methylates the C5 position of cytosine 72 in several tRNAs.</text>
</comment>
<keyword evidence="4 5" id="KW-0694">RNA-binding</keyword>
<dbReference type="Proteomes" id="UP000067434">
    <property type="component" value="Chromosome"/>
</dbReference>
<evidence type="ECO:0000256" key="5">
    <source>
        <dbReference type="HAMAP-Rule" id="MF_02237"/>
    </source>
</evidence>
<keyword evidence="1 5" id="KW-0489">Methyltransferase</keyword>
<dbReference type="CDD" id="cd02440">
    <property type="entry name" value="AdoMet_MTases"/>
    <property type="match status" value="1"/>
</dbReference>
<feature type="domain" description="SAM-dependent MTase RsmB/NOP-type" evidence="6">
    <location>
        <begin position="102"/>
        <end position="385"/>
    </location>
</feature>
<name>A0A0F7FJP9_9CREN</name>
<dbReference type="Gene3D" id="2.30.130.10">
    <property type="entry name" value="PUA domain"/>
    <property type="match status" value="1"/>
</dbReference>
<feature type="binding site" evidence="5">
    <location>
        <position position="233"/>
    </location>
    <ligand>
        <name>S-adenosyl-L-methionine</name>
        <dbReference type="ChEBI" id="CHEBI:59789"/>
    </ligand>
</feature>
<dbReference type="SUPFAM" id="SSF88697">
    <property type="entry name" value="PUA domain-like"/>
    <property type="match status" value="1"/>
</dbReference>
<dbReference type="PATRIC" id="fig|1550241.5.peg.1604"/>
<dbReference type="OrthoDB" id="14725at2157"/>
<dbReference type="PRINTS" id="PR02008">
    <property type="entry name" value="RCMTFAMILY"/>
</dbReference>
<dbReference type="SUPFAM" id="SSF53335">
    <property type="entry name" value="S-adenosyl-L-methionine-dependent methyltransferases"/>
    <property type="match status" value="1"/>
</dbReference>
<dbReference type="PROSITE" id="PS51686">
    <property type="entry name" value="SAM_MT_RSMB_NOP"/>
    <property type="match status" value="1"/>
</dbReference>
<evidence type="ECO:0000259" key="6">
    <source>
        <dbReference type="PROSITE" id="PS51686"/>
    </source>
</evidence>
<dbReference type="InterPro" id="IPR036974">
    <property type="entry name" value="PUA_sf"/>
</dbReference>
<feature type="binding site" evidence="5">
    <location>
        <position position="274"/>
    </location>
    <ligand>
        <name>S-adenosyl-L-methionine</name>
        <dbReference type="ChEBI" id="CHEBI:59789"/>
    </ligand>
</feature>
<dbReference type="Gene3D" id="3.40.50.150">
    <property type="entry name" value="Vaccinia Virus protein VP39"/>
    <property type="match status" value="1"/>
</dbReference>
<dbReference type="InterPro" id="IPR049560">
    <property type="entry name" value="MeTrfase_RsmB-F_NOP2_cat"/>
</dbReference>
<dbReference type="GO" id="GO:0016428">
    <property type="term" value="F:tRNA (cytidine-5-)-methyltransferase activity"/>
    <property type="evidence" value="ECO:0007669"/>
    <property type="project" value="UniProtKB-UniRule"/>
</dbReference>
<dbReference type="Gene3D" id="3.30.70.1170">
    <property type="entry name" value="Sun protein, domain 3"/>
    <property type="match status" value="1"/>
</dbReference>
<gene>
    <name evidence="7" type="ORF">MA03_07745</name>
</gene>
<dbReference type="KEGG" id="thf:MA03_07745"/>
<keyword evidence="3 5" id="KW-0949">S-adenosyl-L-methionine</keyword>
<organism evidence="7 8">
    <name type="scientific">Infirmifilum uzonense</name>
    <dbReference type="NCBI Taxonomy" id="1550241"/>
    <lineage>
        <taxon>Archaea</taxon>
        <taxon>Thermoproteota</taxon>
        <taxon>Thermoprotei</taxon>
        <taxon>Thermofilales</taxon>
        <taxon>Thermofilaceae</taxon>
        <taxon>Infirmifilum</taxon>
    </lineage>
</organism>
<feature type="active site" description="Nucleophile" evidence="5">
    <location>
        <position position="324"/>
    </location>
</feature>